<dbReference type="InterPro" id="IPR039757">
    <property type="entry name" value="EIF2D"/>
</dbReference>
<dbReference type="InterPro" id="IPR015947">
    <property type="entry name" value="PUA-like_sf"/>
</dbReference>
<dbReference type="Pfam" id="PF26292">
    <property type="entry name" value="PUA_elF2D"/>
    <property type="match status" value="1"/>
</dbReference>
<dbReference type="Gene3D" id="3.10.400.20">
    <property type="match status" value="1"/>
</dbReference>
<evidence type="ECO:0000259" key="2">
    <source>
        <dbReference type="PROSITE" id="PS50296"/>
    </source>
</evidence>
<evidence type="ECO:0000256" key="1">
    <source>
        <dbReference type="ARBA" id="ARBA00010359"/>
    </source>
</evidence>
<dbReference type="GO" id="GO:0001731">
    <property type="term" value="P:formation of translation preinitiation complex"/>
    <property type="evidence" value="ECO:0007669"/>
    <property type="project" value="InterPro"/>
</dbReference>
<dbReference type="Pfam" id="PF26291">
    <property type="entry name" value="SWIB_eIF2D"/>
    <property type="match status" value="1"/>
</dbReference>
<dbReference type="GO" id="GO:0003743">
    <property type="term" value="F:translation initiation factor activity"/>
    <property type="evidence" value="ECO:0007669"/>
    <property type="project" value="UniProtKB-KW"/>
</dbReference>
<dbReference type="PROSITE" id="PS50890">
    <property type="entry name" value="PUA"/>
    <property type="match status" value="1"/>
</dbReference>
<feature type="domain" description="SUI1" evidence="2">
    <location>
        <begin position="367"/>
        <end position="443"/>
    </location>
</feature>
<gene>
    <name evidence="4" type="ORF">BpHYR1_024116</name>
</gene>
<dbReference type="STRING" id="10195.A0A3M7TAQ7"/>
<dbReference type="InterPro" id="IPR036885">
    <property type="entry name" value="SWIB_MDM2_dom_sf"/>
</dbReference>
<dbReference type="InterPro" id="IPR058886">
    <property type="entry name" value="SWIB_eIF2D"/>
</dbReference>
<reference evidence="4 5" key="1">
    <citation type="journal article" date="2018" name="Sci. Rep.">
        <title>Genomic signatures of local adaptation to the degree of environmental predictability in rotifers.</title>
        <authorList>
            <person name="Franch-Gras L."/>
            <person name="Hahn C."/>
            <person name="Garcia-Roger E.M."/>
            <person name="Carmona M.J."/>
            <person name="Serra M."/>
            <person name="Gomez A."/>
        </authorList>
    </citation>
    <scope>NUCLEOTIDE SEQUENCE [LARGE SCALE GENOMIC DNA]</scope>
    <source>
        <strain evidence="4">HYR1</strain>
    </source>
</reference>
<dbReference type="Pfam" id="PF25304">
    <property type="entry name" value="WHD_eIF2D"/>
    <property type="match status" value="1"/>
</dbReference>
<dbReference type="PANTHER" id="PTHR12217:SF4">
    <property type="entry name" value="EUKARYOTIC TRANSLATION INITIATION FACTOR 2D"/>
    <property type="match status" value="1"/>
</dbReference>
<dbReference type="PROSITE" id="PS50296">
    <property type="entry name" value="SUI1"/>
    <property type="match status" value="1"/>
</dbReference>
<proteinExistence type="inferred from homology"/>
<evidence type="ECO:0000313" key="5">
    <source>
        <dbReference type="Proteomes" id="UP000276133"/>
    </source>
</evidence>
<accession>A0A3M7TAQ7</accession>
<organism evidence="4 5">
    <name type="scientific">Brachionus plicatilis</name>
    <name type="common">Marine rotifer</name>
    <name type="synonym">Brachionus muelleri</name>
    <dbReference type="NCBI Taxonomy" id="10195"/>
    <lineage>
        <taxon>Eukaryota</taxon>
        <taxon>Metazoa</taxon>
        <taxon>Spiralia</taxon>
        <taxon>Gnathifera</taxon>
        <taxon>Rotifera</taxon>
        <taxon>Eurotatoria</taxon>
        <taxon>Monogononta</taxon>
        <taxon>Pseudotrocha</taxon>
        <taxon>Ploima</taxon>
        <taxon>Brachionidae</taxon>
        <taxon>Brachionus</taxon>
    </lineage>
</organism>
<dbReference type="EMBL" id="REGN01000038">
    <property type="protein sequence ID" value="RNA45017.1"/>
    <property type="molecule type" value="Genomic_DNA"/>
</dbReference>
<keyword evidence="4" id="KW-0648">Protein biosynthesis</keyword>
<dbReference type="SUPFAM" id="SSF88697">
    <property type="entry name" value="PUA domain-like"/>
    <property type="match status" value="1"/>
</dbReference>
<dbReference type="AlphaFoldDB" id="A0A3M7TAQ7"/>
<name>A0A3M7TAQ7_BRAPC</name>
<dbReference type="PANTHER" id="PTHR12217">
    <property type="entry name" value="EUKARYOTIC TRANSLATION INITIATION FACTOR 2D"/>
    <property type="match status" value="1"/>
</dbReference>
<evidence type="ECO:0000313" key="4">
    <source>
        <dbReference type="EMBL" id="RNA45017.1"/>
    </source>
</evidence>
<dbReference type="Gene3D" id="1.10.245.10">
    <property type="entry name" value="SWIB/MDM2 domain"/>
    <property type="match status" value="1"/>
</dbReference>
<dbReference type="SUPFAM" id="SSF47592">
    <property type="entry name" value="SWIB/MDM2 domain"/>
    <property type="match status" value="1"/>
</dbReference>
<dbReference type="CDD" id="cd21156">
    <property type="entry name" value="PUA_eIF2d-like"/>
    <property type="match status" value="1"/>
</dbReference>
<dbReference type="Pfam" id="PF01253">
    <property type="entry name" value="SUI1"/>
    <property type="match status" value="1"/>
</dbReference>
<keyword evidence="5" id="KW-1185">Reference proteome</keyword>
<dbReference type="Proteomes" id="UP000276133">
    <property type="component" value="Unassembled WGS sequence"/>
</dbReference>
<dbReference type="Gene3D" id="3.30.780.10">
    <property type="entry name" value="SUI1-like domain"/>
    <property type="match status" value="1"/>
</dbReference>
<dbReference type="InterPro" id="IPR001950">
    <property type="entry name" value="SUI1"/>
</dbReference>
<dbReference type="InterPro" id="IPR057429">
    <property type="entry name" value="WH_eIF2D"/>
</dbReference>
<protein>
    <submittedName>
        <fullName evidence="4">Eukaryotic translation initiation factor 2D isoform X1</fullName>
    </submittedName>
</protein>
<dbReference type="InterPro" id="IPR048248">
    <property type="entry name" value="PUA_eIF2d-like"/>
</dbReference>
<comment type="similarity">
    <text evidence="1">Belongs to the eIF2D family.</text>
</comment>
<keyword evidence="4" id="KW-0396">Initiation factor</keyword>
<sequence length="459" mass="52531">MLPGVILTQPLNLYTFKHIEKNELCAVCIRGNEAPVGIGKANISGVDMYMRAMRGKGLNMIHCYLDNLWAQGDKSIEPPLISGPCEEKSEIRENKEKVEYSETGDDENILEEKLDNLTTDESSKLTSSEESKEISEASVDHEEILTNSFLAACKFKSKEIKFPIVVSTFMKTMQSCCPPDVQYDLKKTRFKKISVFLKEMQSKGCIKLKDQKGVLSITDINKENELIKFFKKPEWLKQKDEQDSKENVKAYFEVYELYKVDGNSEEIFKTTYKRGDVVSAGDIRQFIMNYIKNNNLQDTSNPKLVLIDQLLNKIFVKNKQIDTIKFDELFALVFSRMGQMHQIKKIYSDKIEREQEVLIKKGKFHPIEFKLESRGGNKKVTNVYNLSEFDLDSNYLQSILRKEIGCSVSVSEPLGAAQNSNEFILSVQGNQIYHVSEILKNEFGVQLKHMAGLEQAIKP</sequence>
<dbReference type="InterPro" id="IPR003121">
    <property type="entry name" value="SWIB_MDM2_domain"/>
</dbReference>
<dbReference type="PROSITE" id="PS51925">
    <property type="entry name" value="SWIB_MDM2"/>
    <property type="match status" value="1"/>
</dbReference>
<evidence type="ECO:0000259" key="3">
    <source>
        <dbReference type="PROSITE" id="PS51925"/>
    </source>
</evidence>
<comment type="caution">
    <text evidence="4">The sequence shown here is derived from an EMBL/GenBank/DDBJ whole genome shotgun (WGS) entry which is preliminary data.</text>
</comment>
<dbReference type="SUPFAM" id="SSF55159">
    <property type="entry name" value="eIF1-like"/>
    <property type="match status" value="1"/>
</dbReference>
<feature type="domain" description="DM2" evidence="3">
    <location>
        <begin position="256"/>
        <end position="339"/>
    </location>
</feature>
<dbReference type="InterPro" id="IPR036877">
    <property type="entry name" value="SUI1_dom_sf"/>
</dbReference>
<dbReference type="OrthoDB" id="199771at2759"/>